<gene>
    <name evidence="3" type="ORF">FHW12_000465</name>
</gene>
<proteinExistence type="predicted"/>
<accession>A0A839F1U0</accession>
<reference evidence="3 4" key="1">
    <citation type="submission" date="2020-07" db="EMBL/GenBank/DDBJ databases">
        <title>Genomic Encyclopedia of Type Strains, Phase IV (KMG-V): Genome sequencing to study the core and pangenomes of soil and plant-associated prokaryotes.</title>
        <authorList>
            <person name="Whitman W."/>
        </authorList>
    </citation>
    <scope>NUCLEOTIDE SEQUENCE [LARGE SCALE GENOMIC DNA]</scope>
    <source>
        <strain evidence="3 4">RH2WT43</strain>
    </source>
</reference>
<evidence type="ECO:0000313" key="4">
    <source>
        <dbReference type="Proteomes" id="UP000550401"/>
    </source>
</evidence>
<evidence type="ECO:0000313" key="3">
    <source>
        <dbReference type="EMBL" id="MBA8886274.1"/>
    </source>
</evidence>
<dbReference type="NCBIfam" id="TIGR01451">
    <property type="entry name" value="B_ant_repeat"/>
    <property type="match status" value="1"/>
</dbReference>
<comment type="caution">
    <text evidence="3">The sequence shown here is derived from an EMBL/GenBank/DDBJ whole genome shotgun (WGS) entry which is preliminary data.</text>
</comment>
<dbReference type="EMBL" id="JACGXL010000001">
    <property type="protein sequence ID" value="MBA8886274.1"/>
    <property type="molecule type" value="Genomic_DNA"/>
</dbReference>
<keyword evidence="1" id="KW-0732">Signal</keyword>
<sequence>MEGIDRFRRGVAASLVLASIIASRLAVAGSPAALTVTIDDSHDFARLGGYLDYTVTVANTGGADATGVTLANAFPPQLDAAFTTWICLPSGVGATCTDSGSGPLVDANMAIPAGNSLTWLVHAPVRVDASGDSIDNTVSATWNSTTASATDSDALVIFREGFDTPYGDGS</sequence>
<protein>
    <submittedName>
        <fullName evidence="3">Putative repeat protein (TIGR01451 family)</fullName>
    </submittedName>
</protein>
<organism evidence="3 4">
    <name type="scientific">Dokdonella fugitiva</name>
    <dbReference type="NCBI Taxonomy" id="328517"/>
    <lineage>
        <taxon>Bacteria</taxon>
        <taxon>Pseudomonadati</taxon>
        <taxon>Pseudomonadota</taxon>
        <taxon>Gammaproteobacteria</taxon>
        <taxon>Lysobacterales</taxon>
        <taxon>Rhodanobacteraceae</taxon>
        <taxon>Dokdonella</taxon>
    </lineage>
</organism>
<feature type="chain" id="PRO_5032791291" evidence="1">
    <location>
        <begin position="29"/>
        <end position="170"/>
    </location>
</feature>
<evidence type="ECO:0000256" key="1">
    <source>
        <dbReference type="SAM" id="SignalP"/>
    </source>
</evidence>
<dbReference type="Proteomes" id="UP000550401">
    <property type="component" value="Unassembled WGS sequence"/>
</dbReference>
<keyword evidence="4" id="KW-1185">Reference proteome</keyword>
<dbReference type="InterPro" id="IPR001434">
    <property type="entry name" value="OmcB-like_DUF11"/>
</dbReference>
<dbReference type="InterPro" id="IPR047589">
    <property type="entry name" value="DUF11_rpt"/>
</dbReference>
<evidence type="ECO:0000259" key="2">
    <source>
        <dbReference type="Pfam" id="PF01345"/>
    </source>
</evidence>
<name>A0A839F1U0_9GAMM</name>
<feature type="domain" description="DUF11" evidence="2">
    <location>
        <begin position="35"/>
        <end position="143"/>
    </location>
</feature>
<dbReference type="AlphaFoldDB" id="A0A839F1U0"/>
<dbReference type="Pfam" id="PF01345">
    <property type="entry name" value="DUF11"/>
    <property type="match status" value="1"/>
</dbReference>
<dbReference type="RefSeq" id="WP_182529367.1">
    <property type="nucleotide sequence ID" value="NZ_JACGXL010000001.1"/>
</dbReference>
<feature type="signal peptide" evidence="1">
    <location>
        <begin position="1"/>
        <end position="28"/>
    </location>
</feature>